<evidence type="ECO:0000256" key="3">
    <source>
        <dbReference type="ARBA" id="ARBA00022475"/>
    </source>
</evidence>
<dbReference type="PROSITE" id="PS01346">
    <property type="entry name" value="CLAUDIN"/>
    <property type="match status" value="1"/>
</dbReference>
<dbReference type="InterPro" id="IPR004031">
    <property type="entry name" value="PMP22/EMP/MP20/Claudin"/>
</dbReference>
<evidence type="ECO:0000256" key="6">
    <source>
        <dbReference type="ARBA" id="ARBA00022989"/>
    </source>
</evidence>
<feature type="transmembrane region" description="Helical" evidence="8">
    <location>
        <begin position="162"/>
        <end position="185"/>
    </location>
</feature>
<comment type="function">
    <text evidence="8">Claudins function as major constituents of the tight junction complexes that regulate the permeability of epithelia.</text>
</comment>
<feature type="transmembrane region" description="Helical" evidence="8">
    <location>
        <begin position="197"/>
        <end position="216"/>
    </location>
</feature>
<name>A0A670XQ42_PSETE</name>
<dbReference type="InterPro" id="IPR006187">
    <property type="entry name" value="Claudin"/>
</dbReference>
<dbReference type="InterPro" id="IPR017974">
    <property type="entry name" value="Claudin_CS"/>
</dbReference>
<dbReference type="PROSITE" id="PS51257">
    <property type="entry name" value="PROKAR_LIPOPROTEIN"/>
    <property type="match status" value="1"/>
</dbReference>
<dbReference type="Proteomes" id="UP000472273">
    <property type="component" value="Unplaced"/>
</dbReference>
<evidence type="ECO:0000313" key="9">
    <source>
        <dbReference type="Ensembl" id="ENSPTXP00000001381.1"/>
    </source>
</evidence>
<proteinExistence type="inferred from homology"/>
<keyword evidence="2 8" id="KW-0796">Tight junction</keyword>
<evidence type="ECO:0000256" key="7">
    <source>
        <dbReference type="ARBA" id="ARBA00023136"/>
    </source>
</evidence>
<gene>
    <name evidence="9" type="primary">LOC113435655</name>
</gene>
<evidence type="ECO:0000256" key="1">
    <source>
        <dbReference type="ARBA" id="ARBA00008295"/>
    </source>
</evidence>
<protein>
    <recommendedName>
        <fullName evidence="8">Claudin</fullName>
    </recommendedName>
</protein>
<dbReference type="GO" id="GO:0005923">
    <property type="term" value="C:bicellular tight junction"/>
    <property type="evidence" value="ECO:0007669"/>
    <property type="project" value="UniProtKB-SubCell"/>
</dbReference>
<reference evidence="9" key="2">
    <citation type="submission" date="2025-09" db="UniProtKB">
        <authorList>
            <consortium name="Ensembl"/>
        </authorList>
    </citation>
    <scope>IDENTIFICATION</scope>
</reference>
<keyword evidence="5 8" id="KW-0965">Cell junction</keyword>
<dbReference type="GeneTree" id="ENSGT00940000161922"/>
<accession>A0A670XQ42</accession>
<dbReference type="AlphaFoldDB" id="A0A670XQ42"/>
<keyword evidence="10" id="KW-1185">Reference proteome</keyword>
<feature type="transmembrane region" description="Helical" evidence="8">
    <location>
        <begin position="12"/>
        <end position="30"/>
    </location>
</feature>
<feature type="transmembrane region" description="Helical" evidence="8">
    <location>
        <begin position="118"/>
        <end position="142"/>
    </location>
</feature>
<reference evidence="9" key="1">
    <citation type="submission" date="2025-08" db="UniProtKB">
        <authorList>
            <consortium name="Ensembl"/>
        </authorList>
    </citation>
    <scope>IDENTIFICATION</scope>
</reference>
<sequence>MALVNRTIMQLAGILFCLLGWVLSCLTTYLPQWKNLNLELNELEIWTMGLWQACVVHEEGGMQCKEFDSFLALPPELQISRILMFISNGLGLSGLLLSSVGLDCLKIGEQQQDLKKRLLLLGGIFCWISGAATLVPVSWVAHTTVQEFWDETIPDIVPRWDFGEALFIGWFAGFCLIFGGSLLNCSICSVDTQSSSVHYAVAGVILFLFTYFKNWIASVPSIYNV</sequence>
<comment type="subcellular location">
    <subcellularLocation>
        <location evidence="8">Cell junction</location>
        <location evidence="8">Tight junction</location>
    </subcellularLocation>
    <subcellularLocation>
        <location evidence="8">Cell membrane</location>
        <topology evidence="8">Multi-pass membrane protein</topology>
    </subcellularLocation>
</comment>
<evidence type="ECO:0000256" key="5">
    <source>
        <dbReference type="ARBA" id="ARBA00022949"/>
    </source>
</evidence>
<keyword evidence="7 8" id="KW-0472">Membrane</keyword>
<feature type="transmembrane region" description="Helical" evidence="8">
    <location>
        <begin position="79"/>
        <end position="97"/>
    </location>
</feature>
<keyword evidence="4 8" id="KW-0812">Transmembrane</keyword>
<dbReference type="Pfam" id="PF00822">
    <property type="entry name" value="PMP22_Claudin"/>
    <property type="match status" value="1"/>
</dbReference>
<dbReference type="Ensembl" id="ENSPTXT00000001422.1">
    <property type="protein sequence ID" value="ENSPTXP00000001381.1"/>
    <property type="gene ID" value="ENSPTXG00000001127.1"/>
</dbReference>
<comment type="similarity">
    <text evidence="1 8">Belongs to the claudin family.</text>
</comment>
<dbReference type="PANTHER" id="PTHR12002">
    <property type="entry name" value="CLAUDIN"/>
    <property type="match status" value="1"/>
</dbReference>
<evidence type="ECO:0000256" key="4">
    <source>
        <dbReference type="ARBA" id="ARBA00022692"/>
    </source>
</evidence>
<evidence type="ECO:0000313" key="10">
    <source>
        <dbReference type="Proteomes" id="UP000472273"/>
    </source>
</evidence>
<evidence type="ECO:0000256" key="2">
    <source>
        <dbReference type="ARBA" id="ARBA00022427"/>
    </source>
</evidence>
<evidence type="ECO:0000256" key="8">
    <source>
        <dbReference type="RuleBase" id="RU060637"/>
    </source>
</evidence>
<dbReference type="FunFam" id="1.20.140.150:FF:000001">
    <property type="entry name" value="Claudin"/>
    <property type="match status" value="1"/>
</dbReference>
<organism evidence="9 10">
    <name type="scientific">Pseudonaja textilis</name>
    <name type="common">Eastern brown snake</name>
    <dbReference type="NCBI Taxonomy" id="8673"/>
    <lineage>
        <taxon>Eukaryota</taxon>
        <taxon>Metazoa</taxon>
        <taxon>Chordata</taxon>
        <taxon>Craniata</taxon>
        <taxon>Vertebrata</taxon>
        <taxon>Euteleostomi</taxon>
        <taxon>Lepidosauria</taxon>
        <taxon>Squamata</taxon>
        <taxon>Bifurcata</taxon>
        <taxon>Unidentata</taxon>
        <taxon>Episquamata</taxon>
        <taxon>Toxicofera</taxon>
        <taxon>Serpentes</taxon>
        <taxon>Colubroidea</taxon>
        <taxon>Elapidae</taxon>
        <taxon>Hydrophiinae</taxon>
        <taxon>Pseudonaja</taxon>
    </lineage>
</organism>
<dbReference type="Gene3D" id="1.20.140.150">
    <property type="match status" value="1"/>
</dbReference>
<keyword evidence="3 8" id="KW-1003">Cell membrane</keyword>
<dbReference type="GO" id="GO:0005886">
    <property type="term" value="C:plasma membrane"/>
    <property type="evidence" value="ECO:0007669"/>
    <property type="project" value="UniProtKB-SubCell"/>
</dbReference>
<dbReference type="GO" id="GO:0005198">
    <property type="term" value="F:structural molecule activity"/>
    <property type="evidence" value="ECO:0007669"/>
    <property type="project" value="InterPro"/>
</dbReference>
<dbReference type="OMA" id="WDEGFPD"/>
<comment type="caution">
    <text evidence="8">Lacks conserved residue(s) required for the propagation of feature annotation.</text>
</comment>
<dbReference type="PRINTS" id="PR01077">
    <property type="entry name" value="CLAUDIN"/>
</dbReference>
<keyword evidence="6 8" id="KW-1133">Transmembrane helix</keyword>